<dbReference type="InterPro" id="IPR023214">
    <property type="entry name" value="HAD_sf"/>
</dbReference>
<dbReference type="GO" id="GO:0005524">
    <property type="term" value="F:ATP binding"/>
    <property type="evidence" value="ECO:0007669"/>
    <property type="project" value="UniProtKB-KW"/>
</dbReference>
<feature type="transmembrane region" description="Helical" evidence="24">
    <location>
        <begin position="78"/>
        <end position="97"/>
    </location>
</feature>
<dbReference type="InterPro" id="IPR023298">
    <property type="entry name" value="ATPase_P-typ_TM_dom_sf"/>
</dbReference>
<dbReference type="FunFam" id="2.70.150.10:FF:000160">
    <property type="entry name" value="Sarcoplasmic/endoplasmic reticulum calcium ATPase 1"/>
    <property type="match status" value="1"/>
</dbReference>
<dbReference type="STRING" id="77044.A0A1S8A7M2"/>
<dbReference type="Pfam" id="PF00690">
    <property type="entry name" value="Cation_ATPase_N"/>
    <property type="match status" value="1"/>
</dbReference>
<keyword evidence="3" id="KW-0813">Transport</keyword>
<dbReference type="GO" id="GO:0008554">
    <property type="term" value="F:P-type sodium transporter activity"/>
    <property type="evidence" value="ECO:0007669"/>
    <property type="project" value="UniProtKB-EC"/>
</dbReference>
<dbReference type="InterPro" id="IPR023299">
    <property type="entry name" value="ATPase_P-typ_cyto_dom_N"/>
</dbReference>
<dbReference type="FunFam" id="3.40.50.1000:FF:000047">
    <property type="entry name" value="Sodium P-type ATPase"/>
    <property type="match status" value="1"/>
</dbReference>
<dbReference type="PROSITE" id="PS00154">
    <property type="entry name" value="ATPASE_E1_E2"/>
    <property type="match status" value="1"/>
</dbReference>
<feature type="transmembrane region" description="Helical" evidence="24">
    <location>
        <begin position="938"/>
        <end position="960"/>
    </location>
</feature>
<feature type="transmembrane region" description="Helical" evidence="24">
    <location>
        <begin position="103"/>
        <end position="123"/>
    </location>
</feature>
<dbReference type="InterPro" id="IPR018303">
    <property type="entry name" value="ATPase_P-typ_P_site"/>
</dbReference>
<keyword evidence="10" id="KW-0067">ATP-binding</keyword>
<evidence type="ECO:0000256" key="2">
    <source>
        <dbReference type="ARBA" id="ARBA00004651"/>
    </source>
</evidence>
<evidence type="ECO:0000256" key="3">
    <source>
        <dbReference type="ARBA" id="ARBA00022448"/>
    </source>
</evidence>
<comment type="catalytic activity">
    <reaction evidence="22">
        <text>Na(+)(in) + ATP + H2O = Na(+)(out) + ADP + phosphate + H(+)</text>
        <dbReference type="Rhea" id="RHEA:14633"/>
        <dbReference type="ChEBI" id="CHEBI:15377"/>
        <dbReference type="ChEBI" id="CHEBI:15378"/>
        <dbReference type="ChEBI" id="CHEBI:29101"/>
        <dbReference type="ChEBI" id="CHEBI:30616"/>
        <dbReference type="ChEBI" id="CHEBI:43474"/>
        <dbReference type="ChEBI" id="CHEBI:456216"/>
        <dbReference type="EC" id="7.2.2.3"/>
    </reaction>
    <physiologicalReaction direction="left-to-right" evidence="22">
        <dbReference type="Rhea" id="RHEA:14634"/>
    </physiologicalReaction>
</comment>
<dbReference type="Pfam" id="PF08282">
    <property type="entry name" value="Hydrolase_3"/>
    <property type="match status" value="1"/>
</dbReference>
<evidence type="ECO:0000256" key="18">
    <source>
        <dbReference type="ARBA" id="ARBA00023201"/>
    </source>
</evidence>
<feature type="transmembrane region" description="Helical" evidence="24">
    <location>
        <begin position="334"/>
        <end position="360"/>
    </location>
</feature>
<keyword evidence="27" id="KW-1185">Reference proteome</keyword>
<evidence type="ECO:0000259" key="25">
    <source>
        <dbReference type="SMART" id="SM00831"/>
    </source>
</evidence>
<dbReference type="GO" id="GO:0005886">
    <property type="term" value="C:plasma membrane"/>
    <property type="evidence" value="ECO:0007669"/>
    <property type="project" value="UniProtKB-SubCell"/>
</dbReference>
<dbReference type="Gene3D" id="3.40.50.1000">
    <property type="entry name" value="HAD superfamily/HAD-like"/>
    <property type="match status" value="1"/>
</dbReference>
<keyword evidence="5" id="KW-0633">Potassium transport</keyword>
<evidence type="ECO:0000256" key="17">
    <source>
        <dbReference type="ARBA" id="ARBA00023136"/>
    </source>
</evidence>
<evidence type="ECO:0000256" key="22">
    <source>
        <dbReference type="ARBA" id="ARBA00049499"/>
    </source>
</evidence>
<evidence type="ECO:0000256" key="10">
    <source>
        <dbReference type="ARBA" id="ARBA00022840"/>
    </source>
</evidence>
<dbReference type="InterPro" id="IPR001757">
    <property type="entry name" value="P_typ_ATPase"/>
</dbReference>
<dbReference type="Gene3D" id="2.70.150.10">
    <property type="entry name" value="Calcium-transporting ATPase, cytoplasmic transduction domain A"/>
    <property type="match status" value="1"/>
</dbReference>
<dbReference type="Pfam" id="PF13246">
    <property type="entry name" value="Cation_ATPase"/>
    <property type="match status" value="1"/>
</dbReference>
<keyword evidence="15" id="KW-0915">Sodium</keyword>
<evidence type="ECO:0000256" key="9">
    <source>
        <dbReference type="ARBA" id="ARBA00022741"/>
    </source>
</evidence>
<evidence type="ECO:0000256" key="7">
    <source>
        <dbReference type="ARBA" id="ARBA00022692"/>
    </source>
</evidence>
<feature type="transmembrane region" description="Helical" evidence="24">
    <location>
        <begin position="896"/>
        <end position="918"/>
    </location>
</feature>
<keyword evidence="9" id="KW-0547">Nucleotide-binding</keyword>
<feature type="transmembrane region" description="Helical" evidence="24">
    <location>
        <begin position="272"/>
        <end position="295"/>
    </location>
</feature>
<keyword evidence="7 24" id="KW-0812">Transmembrane</keyword>
<dbReference type="InterPro" id="IPR036412">
    <property type="entry name" value="HAD-like_sf"/>
</dbReference>
<comment type="cofactor">
    <cofactor evidence="1">
        <name>Mg(2+)</name>
        <dbReference type="ChEBI" id="CHEBI:18420"/>
    </cofactor>
</comment>
<evidence type="ECO:0000256" key="12">
    <source>
        <dbReference type="ARBA" id="ARBA00022958"/>
    </source>
</evidence>
<dbReference type="Pfam" id="PF00122">
    <property type="entry name" value="E1-E2_ATPase"/>
    <property type="match status" value="1"/>
</dbReference>
<dbReference type="SFLD" id="SFLDF00027">
    <property type="entry name" value="p-type_atpase"/>
    <property type="match status" value="1"/>
</dbReference>
<dbReference type="Pfam" id="PF00689">
    <property type="entry name" value="Cation_ATPase_C"/>
    <property type="match status" value="1"/>
</dbReference>
<evidence type="ECO:0000256" key="4">
    <source>
        <dbReference type="ARBA" id="ARBA00022475"/>
    </source>
</evidence>
<keyword evidence="4" id="KW-1003">Cell membrane</keyword>
<evidence type="ECO:0000256" key="5">
    <source>
        <dbReference type="ARBA" id="ARBA00022538"/>
    </source>
</evidence>
<evidence type="ECO:0000256" key="16">
    <source>
        <dbReference type="ARBA" id="ARBA00023065"/>
    </source>
</evidence>
<keyword evidence="18" id="KW-0739">Sodium transport</keyword>
<dbReference type="PANTHER" id="PTHR42861">
    <property type="entry name" value="CALCIUM-TRANSPORTING ATPASE"/>
    <property type="match status" value="1"/>
</dbReference>
<dbReference type="SUPFAM" id="SSF56784">
    <property type="entry name" value="HAD-like"/>
    <property type="match status" value="1"/>
</dbReference>
<organism evidence="26">
    <name type="scientific">Rosellinia necatrix</name>
    <name type="common">White root-rot fungus</name>
    <dbReference type="NCBI Taxonomy" id="77044"/>
    <lineage>
        <taxon>Eukaryota</taxon>
        <taxon>Fungi</taxon>
        <taxon>Dikarya</taxon>
        <taxon>Ascomycota</taxon>
        <taxon>Pezizomycotina</taxon>
        <taxon>Sordariomycetes</taxon>
        <taxon>Xylariomycetidae</taxon>
        <taxon>Xylariales</taxon>
        <taxon>Xylariaceae</taxon>
        <taxon>Rosellinia</taxon>
    </lineage>
</organism>
<dbReference type="SUPFAM" id="SSF81660">
    <property type="entry name" value="Metal cation-transporting ATPase, ATP-binding domain N"/>
    <property type="match status" value="1"/>
</dbReference>
<dbReference type="GO" id="GO:0006813">
    <property type="term" value="P:potassium ion transport"/>
    <property type="evidence" value="ECO:0007669"/>
    <property type="project" value="UniProtKB-KW"/>
</dbReference>
<keyword evidence="13" id="KW-1278">Translocase</keyword>
<feature type="transmembrane region" description="Helical" evidence="24">
    <location>
        <begin position="307"/>
        <end position="328"/>
    </location>
</feature>
<evidence type="ECO:0000256" key="1">
    <source>
        <dbReference type="ARBA" id="ARBA00001946"/>
    </source>
</evidence>
<dbReference type="SMART" id="SM00831">
    <property type="entry name" value="Cation_ATPase_N"/>
    <property type="match status" value="1"/>
</dbReference>
<dbReference type="OrthoDB" id="3352408at2759"/>
<feature type="transmembrane region" description="Helical" evidence="24">
    <location>
        <begin position="981"/>
        <end position="1005"/>
    </location>
</feature>
<protein>
    <recommendedName>
        <fullName evidence="20">P-type Na(+) transporter</fullName>
        <ecNumber evidence="20">7.2.2.3</ecNumber>
    </recommendedName>
</protein>
<evidence type="ECO:0000313" key="26">
    <source>
        <dbReference type="EMBL" id="GAW26096.1"/>
    </source>
</evidence>
<dbReference type="SUPFAM" id="SSF81653">
    <property type="entry name" value="Calcium ATPase, transduction domain A"/>
    <property type="match status" value="1"/>
</dbReference>
<dbReference type="Gene3D" id="3.40.1110.10">
    <property type="entry name" value="Calcium-transporting ATPase, cytoplasmic domain N"/>
    <property type="match status" value="1"/>
</dbReference>
<evidence type="ECO:0000256" key="11">
    <source>
        <dbReference type="ARBA" id="ARBA00022842"/>
    </source>
</evidence>
<dbReference type="EC" id="7.2.2.3" evidence="20"/>
<dbReference type="SFLD" id="SFLDS00003">
    <property type="entry name" value="Haloacid_Dehalogenase"/>
    <property type="match status" value="1"/>
</dbReference>
<comment type="subcellular location">
    <subcellularLocation>
        <location evidence="2">Cell membrane</location>
        <topology evidence="2">Multi-pass membrane protein</topology>
    </subcellularLocation>
</comment>
<dbReference type="Gene3D" id="1.20.1110.10">
    <property type="entry name" value="Calcium-transporting ATPase, transmembrane domain"/>
    <property type="match status" value="2"/>
</dbReference>
<comment type="similarity">
    <text evidence="19">Belongs to the cation transport ATPase (P-type) (TC 3.A.3) family. Type IID subfamily.</text>
</comment>
<dbReference type="PRINTS" id="PR00119">
    <property type="entry name" value="CATATPASE"/>
</dbReference>
<dbReference type="SUPFAM" id="SSF81665">
    <property type="entry name" value="Calcium ATPase, transmembrane domain M"/>
    <property type="match status" value="1"/>
</dbReference>
<dbReference type="NCBIfam" id="TIGR01494">
    <property type="entry name" value="ATPase_P-type"/>
    <property type="match status" value="2"/>
</dbReference>
<keyword evidence="17 24" id="KW-0472">Membrane</keyword>
<evidence type="ECO:0000256" key="23">
    <source>
        <dbReference type="SAM" id="MobiDB-lite"/>
    </source>
</evidence>
<dbReference type="InterPro" id="IPR008250">
    <property type="entry name" value="ATPase_P-typ_transduc_dom_A_sf"/>
</dbReference>
<evidence type="ECO:0000256" key="20">
    <source>
        <dbReference type="ARBA" id="ARBA00035029"/>
    </source>
</evidence>
<feature type="transmembrane region" description="Helical" evidence="24">
    <location>
        <begin position="233"/>
        <end position="252"/>
    </location>
</feature>
<sequence>MMSGQGEQRLDAVPVAHASGQCNKPLSLPPHALSADQTIAELNVNPKRGLDTDEAARRIQEYGRNELSQEKGVQPLKIFLEQIFNAMTLILVLSLAASFAVQAWIPGGILGGLIVLNIFIGYFQSLQAERTIDSLRSLGNPTCKVFRDGETITVQTSEVVPGDVVDLSTGDSVPADIRLFEATNLEADEALLTGESVPAIKTPKLVFDPHTGPGDRLNVVFSSTIITKGRGRGIVFATGMFTEIGLIAGALNETPRSRAGGKVQLADGQEPSVWIWIVGSLLVARAAVAEFLGLTVGTPLQKKLSQLFLIILGIAILCALIVLAANKFNDRKDIIIYAITTAVGTIPVSLLLVLTVTMAAGTKKMLERRIIVRNLSSLEAIGGITNICSDKTGTITQGRMITRQAWIPGIGTYSVKPGNDVYNPTSGQITFSPLQPVDMKPQSEDSDSEDSSDSIPVANPEDELKRLPALEAYLNVASFANLATLQQAPDGWQSRGAPTEVAIEVFARRFGRSKADLCEPPGAPWREILEFPFDSDVKRMSVIFERLEPRQQQVFTKGAVERVLDGCGSISVGGAAQALSAAGRRQVLANMEALAGRGLRVLAFAHGALGESVSDARLERRHTLRRGDFERGLTFLGLVGLYDPPRPESRASVRMCRRAGITVHMLTGDHPRTARAVAADVGILPAAAGAAEEEEKEADATRGLVCAARDFDGLTDAQIDALPRLPLVVARCAPSTKVRMIDALHRRGRYVAMTGDGVNDGPSLRRADIGIAMGSGSDVARSAADIVLADDNFASILNAIEEGRRIFDNIQKFILHVLAANMGFIVALLVGLVFMDEAGISVFLLSPVEIIWMLLGTGAFCETGLGFEKAVPDILNRPPQNLKYGVFTPEFIADTVAYGIFMGAIILGSFTAVVYGFNDGNLGVNCNNAYSPACVPVFRARATTFATMTWVFVLFAWELIDLRRSLFDMPKGLKHWALHLWGNRFLFFSIVLVVISIFPAIYIPVLDHVVFLHDGITWEWAVAIIATILFFVLVEAWKWAKRIYFRRQRKRRAKSDEETQDIV</sequence>
<dbReference type="InterPro" id="IPR006414">
    <property type="entry name" value="P-type_ATPase_IID"/>
</dbReference>
<keyword evidence="14 24" id="KW-1133">Transmembrane helix</keyword>
<dbReference type="GO" id="GO:0046872">
    <property type="term" value="F:metal ion binding"/>
    <property type="evidence" value="ECO:0007669"/>
    <property type="project" value="UniProtKB-KW"/>
</dbReference>
<dbReference type="GO" id="GO:0016887">
    <property type="term" value="F:ATP hydrolysis activity"/>
    <property type="evidence" value="ECO:0007669"/>
    <property type="project" value="InterPro"/>
</dbReference>
<accession>A0A1S8A7M2</accession>
<keyword evidence="6" id="KW-0597">Phosphoprotein</keyword>
<evidence type="ECO:0000256" key="19">
    <source>
        <dbReference type="ARBA" id="ARBA00035017"/>
    </source>
</evidence>
<evidence type="ECO:0000256" key="14">
    <source>
        <dbReference type="ARBA" id="ARBA00022989"/>
    </source>
</evidence>
<feature type="region of interest" description="Disordered" evidence="23">
    <location>
        <begin position="425"/>
        <end position="459"/>
    </location>
</feature>
<evidence type="ECO:0000313" key="27">
    <source>
        <dbReference type="Proteomes" id="UP000054516"/>
    </source>
</evidence>
<comment type="catalytic activity">
    <reaction evidence="21">
        <text>K(+)(in) + ATP + H2O = K(+)(out) + ADP + phosphate + H(+)</text>
        <dbReference type="Rhea" id="RHEA:75815"/>
        <dbReference type="ChEBI" id="CHEBI:15377"/>
        <dbReference type="ChEBI" id="CHEBI:15378"/>
        <dbReference type="ChEBI" id="CHEBI:29103"/>
        <dbReference type="ChEBI" id="CHEBI:30616"/>
        <dbReference type="ChEBI" id="CHEBI:43474"/>
        <dbReference type="ChEBI" id="CHEBI:456216"/>
    </reaction>
</comment>
<proteinExistence type="inferred from homology"/>
<keyword evidence="16" id="KW-0406">Ion transport</keyword>
<keyword evidence="8" id="KW-0479">Metal-binding</keyword>
<feature type="transmembrane region" description="Helical" evidence="24">
    <location>
        <begin position="813"/>
        <end position="834"/>
    </location>
</feature>
<dbReference type="SFLD" id="SFLDG00002">
    <property type="entry name" value="C1.7:_P-type_atpase_like"/>
    <property type="match status" value="1"/>
</dbReference>
<reference evidence="26" key="1">
    <citation type="submission" date="2016-03" db="EMBL/GenBank/DDBJ databases">
        <title>Draft genome sequence of Rosellinia necatrix.</title>
        <authorList>
            <person name="Kanematsu S."/>
        </authorList>
    </citation>
    <scope>NUCLEOTIDE SEQUENCE [LARGE SCALE GENOMIC DNA]</scope>
    <source>
        <strain evidence="26">W97</strain>
    </source>
</reference>
<feature type="transmembrane region" description="Helical" evidence="24">
    <location>
        <begin position="840"/>
        <end position="861"/>
    </location>
</feature>
<evidence type="ECO:0000256" key="8">
    <source>
        <dbReference type="ARBA" id="ARBA00022723"/>
    </source>
</evidence>
<dbReference type="InterPro" id="IPR044492">
    <property type="entry name" value="P_typ_ATPase_HD_dom"/>
</dbReference>
<name>A0A1S8A7M2_ROSNE</name>
<dbReference type="InterPro" id="IPR059000">
    <property type="entry name" value="ATPase_P-type_domA"/>
</dbReference>
<feature type="transmembrane region" description="Helical" evidence="24">
    <location>
        <begin position="1017"/>
        <end position="1040"/>
    </location>
</feature>
<dbReference type="InterPro" id="IPR006068">
    <property type="entry name" value="ATPase_P-typ_cation-transptr_C"/>
</dbReference>
<dbReference type="Proteomes" id="UP000054516">
    <property type="component" value="Unassembled WGS sequence"/>
</dbReference>
<evidence type="ECO:0000256" key="13">
    <source>
        <dbReference type="ARBA" id="ARBA00022967"/>
    </source>
</evidence>
<dbReference type="InterPro" id="IPR004014">
    <property type="entry name" value="ATPase_P-typ_cation-transptr_N"/>
</dbReference>
<dbReference type="NCBIfam" id="TIGR01523">
    <property type="entry name" value="ATPase-IID_K-Na"/>
    <property type="match status" value="1"/>
</dbReference>
<dbReference type="OMA" id="PVEILWM"/>
<dbReference type="EMBL" id="DF977466">
    <property type="protein sequence ID" value="GAW26096.1"/>
    <property type="molecule type" value="Genomic_DNA"/>
</dbReference>
<evidence type="ECO:0000256" key="6">
    <source>
        <dbReference type="ARBA" id="ARBA00022553"/>
    </source>
</evidence>
<keyword evidence="11" id="KW-0460">Magnesium</keyword>
<dbReference type="FunFam" id="1.20.1110.10:FF:000015">
    <property type="entry name" value="Sodium ion P-type ATPase"/>
    <property type="match status" value="1"/>
</dbReference>
<evidence type="ECO:0000256" key="15">
    <source>
        <dbReference type="ARBA" id="ARBA00023053"/>
    </source>
</evidence>
<evidence type="ECO:0000256" key="21">
    <source>
        <dbReference type="ARBA" id="ARBA00048599"/>
    </source>
</evidence>
<evidence type="ECO:0000256" key="24">
    <source>
        <dbReference type="SAM" id="Phobius"/>
    </source>
</evidence>
<dbReference type="AlphaFoldDB" id="A0A1S8A7M2"/>
<feature type="domain" description="Cation-transporting P-type ATPase N-terminal" evidence="25">
    <location>
        <begin position="29"/>
        <end position="103"/>
    </location>
</feature>
<keyword evidence="12" id="KW-0630">Potassium</keyword>
<gene>
    <name evidence="26" type="ORF">SAMD00023353_2100420</name>
</gene>
<dbReference type="FunFam" id="3.40.1110.10:FF:000039">
    <property type="entry name" value="Sodium P-type ATPase"/>
    <property type="match status" value="1"/>
</dbReference>